<dbReference type="InterPro" id="IPR041657">
    <property type="entry name" value="HTH_17"/>
</dbReference>
<evidence type="ECO:0000256" key="1">
    <source>
        <dbReference type="SAM" id="MobiDB-lite"/>
    </source>
</evidence>
<reference evidence="3" key="1">
    <citation type="journal article" date="2014" name="Front. Microbiol.">
        <title>High frequency of phylogenetically diverse reductive dehalogenase-homologous genes in deep subseafloor sedimentary metagenomes.</title>
        <authorList>
            <person name="Kawai M."/>
            <person name="Futagami T."/>
            <person name="Toyoda A."/>
            <person name="Takaki Y."/>
            <person name="Nishi S."/>
            <person name="Hori S."/>
            <person name="Arai W."/>
            <person name="Tsubouchi T."/>
            <person name="Morono Y."/>
            <person name="Uchiyama I."/>
            <person name="Ito T."/>
            <person name="Fujiyama A."/>
            <person name="Inagaki F."/>
            <person name="Takami H."/>
        </authorList>
    </citation>
    <scope>NUCLEOTIDE SEQUENCE</scope>
    <source>
        <strain evidence="3">Expedition CK06-06</strain>
    </source>
</reference>
<dbReference type="EMBL" id="BARS01041192">
    <property type="protein sequence ID" value="GAG41823.1"/>
    <property type="molecule type" value="Genomic_DNA"/>
</dbReference>
<dbReference type="AlphaFoldDB" id="X0XZ23"/>
<feature type="region of interest" description="Disordered" evidence="1">
    <location>
        <begin position="135"/>
        <end position="185"/>
    </location>
</feature>
<organism evidence="3">
    <name type="scientific">marine sediment metagenome</name>
    <dbReference type="NCBI Taxonomy" id="412755"/>
    <lineage>
        <taxon>unclassified sequences</taxon>
        <taxon>metagenomes</taxon>
        <taxon>ecological metagenomes</taxon>
    </lineage>
</organism>
<accession>X0XZ23</accession>
<evidence type="ECO:0000259" key="2">
    <source>
        <dbReference type="Pfam" id="PF12728"/>
    </source>
</evidence>
<gene>
    <name evidence="3" type="ORF">S01H1_62680</name>
</gene>
<evidence type="ECO:0000313" key="3">
    <source>
        <dbReference type="EMBL" id="GAG41823.1"/>
    </source>
</evidence>
<comment type="caution">
    <text evidence="3">The sequence shown here is derived from an EMBL/GenBank/DDBJ whole genome shotgun (WGS) entry which is preliminary data.</text>
</comment>
<proteinExistence type="predicted"/>
<sequence>GLNSPLLYGGADETRTRGLRRDRRNLQLSDVSNACQPVGISHIDAGSRVQGSQRVAPFSKSFVPILSPKNAPSGGRLESLRGGAENLLTVRQVADRLGLCTATVYKLCEQADLVHVWISNAIRVAPADLAAFVEQQRRGSPARAQPKPPAGRKDPDASPKTTVPQSKPPPGRPSPEAIRSEVPTRARMGWEFRRLDEVWVDTDE</sequence>
<feature type="domain" description="Helix-turn-helix" evidence="2">
    <location>
        <begin position="87"/>
        <end position="137"/>
    </location>
</feature>
<feature type="non-terminal residue" evidence="3">
    <location>
        <position position="1"/>
    </location>
</feature>
<protein>
    <recommendedName>
        <fullName evidence="2">Helix-turn-helix domain-containing protein</fullName>
    </recommendedName>
</protein>
<dbReference type="Pfam" id="PF12728">
    <property type="entry name" value="HTH_17"/>
    <property type="match status" value="1"/>
</dbReference>
<name>X0XZ23_9ZZZZ</name>